<protein>
    <submittedName>
        <fullName evidence="2 3">Uncharacterized protein</fullName>
    </submittedName>
</protein>
<name>R7V7Z1_CAPTE</name>
<dbReference type="InterPro" id="IPR029251">
    <property type="entry name" value="Faap100"/>
</dbReference>
<dbReference type="PANTHER" id="PTHR14890">
    <property type="entry name" value="FANCONI ANEMIA CORE COMPLEX-ASSOCIATED PROTEIN 100"/>
    <property type="match status" value="1"/>
</dbReference>
<organism evidence="2">
    <name type="scientific">Capitella teleta</name>
    <name type="common">Polychaete worm</name>
    <dbReference type="NCBI Taxonomy" id="283909"/>
    <lineage>
        <taxon>Eukaryota</taxon>
        <taxon>Metazoa</taxon>
        <taxon>Spiralia</taxon>
        <taxon>Lophotrochozoa</taxon>
        <taxon>Annelida</taxon>
        <taxon>Polychaeta</taxon>
        <taxon>Sedentaria</taxon>
        <taxon>Scolecida</taxon>
        <taxon>Capitellidae</taxon>
        <taxon>Capitella</taxon>
    </lineage>
</organism>
<proteinExistence type="predicted"/>
<dbReference type="OMA" id="CEWHHIL"/>
<dbReference type="Proteomes" id="UP000014760">
    <property type="component" value="Unassembled WGS sequence"/>
</dbReference>
<dbReference type="PANTHER" id="PTHR14890:SF1">
    <property type="entry name" value="FANCONI ANEMIA CORE COMPLEX-ASSOCIATED PROTEIN 100"/>
    <property type="match status" value="1"/>
</dbReference>
<reference evidence="2 4" key="2">
    <citation type="journal article" date="2013" name="Nature">
        <title>Insights into bilaterian evolution from three spiralian genomes.</title>
        <authorList>
            <person name="Simakov O."/>
            <person name="Marletaz F."/>
            <person name="Cho S.J."/>
            <person name="Edsinger-Gonzales E."/>
            <person name="Havlak P."/>
            <person name="Hellsten U."/>
            <person name="Kuo D.H."/>
            <person name="Larsson T."/>
            <person name="Lv J."/>
            <person name="Arendt D."/>
            <person name="Savage R."/>
            <person name="Osoegawa K."/>
            <person name="de Jong P."/>
            <person name="Grimwood J."/>
            <person name="Chapman J.A."/>
            <person name="Shapiro H."/>
            <person name="Aerts A."/>
            <person name="Otillar R.P."/>
            <person name="Terry A.Y."/>
            <person name="Boore J.L."/>
            <person name="Grigoriev I.V."/>
            <person name="Lindberg D.R."/>
            <person name="Seaver E.C."/>
            <person name="Weisblat D.A."/>
            <person name="Putnam N.H."/>
            <person name="Rokhsar D.S."/>
        </authorList>
    </citation>
    <scope>NUCLEOTIDE SEQUENCE</scope>
    <source>
        <strain evidence="2 4">I ESC-2004</strain>
    </source>
</reference>
<reference evidence="3" key="3">
    <citation type="submission" date="2015-06" db="UniProtKB">
        <authorList>
            <consortium name="EnsemblMetazoa"/>
        </authorList>
    </citation>
    <scope>IDENTIFICATION</scope>
</reference>
<dbReference type="GO" id="GO:0036297">
    <property type="term" value="P:interstrand cross-link repair"/>
    <property type="evidence" value="ECO:0007669"/>
    <property type="project" value="InterPro"/>
</dbReference>
<evidence type="ECO:0000256" key="1">
    <source>
        <dbReference type="SAM" id="SignalP"/>
    </source>
</evidence>
<dbReference type="EMBL" id="AMQN01000703">
    <property type="status" value="NOT_ANNOTATED_CDS"/>
    <property type="molecule type" value="Genomic_DNA"/>
</dbReference>
<evidence type="ECO:0000313" key="3">
    <source>
        <dbReference type="EnsemblMetazoa" id="CapteP211048"/>
    </source>
</evidence>
<feature type="chain" id="PRO_5008788796" evidence="1">
    <location>
        <begin position="24"/>
        <end position="738"/>
    </location>
</feature>
<dbReference type="EMBL" id="KB294417">
    <property type="protein sequence ID" value="ELU14612.1"/>
    <property type="molecule type" value="Genomic_DNA"/>
</dbReference>
<keyword evidence="4" id="KW-1185">Reference proteome</keyword>
<evidence type="ECO:0000313" key="2">
    <source>
        <dbReference type="EMBL" id="ELU14612.1"/>
    </source>
</evidence>
<feature type="signal peptide" evidence="1">
    <location>
        <begin position="1"/>
        <end position="23"/>
    </location>
</feature>
<reference evidence="4" key="1">
    <citation type="submission" date="2012-12" db="EMBL/GenBank/DDBJ databases">
        <authorList>
            <person name="Hellsten U."/>
            <person name="Grimwood J."/>
            <person name="Chapman J.A."/>
            <person name="Shapiro H."/>
            <person name="Aerts A."/>
            <person name="Otillar R.P."/>
            <person name="Terry A.Y."/>
            <person name="Boore J.L."/>
            <person name="Simakov O."/>
            <person name="Marletaz F."/>
            <person name="Cho S.-J."/>
            <person name="Edsinger-Gonzales E."/>
            <person name="Havlak P."/>
            <person name="Kuo D.-H."/>
            <person name="Larsson T."/>
            <person name="Lv J."/>
            <person name="Arendt D."/>
            <person name="Savage R."/>
            <person name="Osoegawa K."/>
            <person name="de Jong P."/>
            <person name="Lindberg D.R."/>
            <person name="Seaver E.C."/>
            <person name="Weisblat D.A."/>
            <person name="Putnam N.H."/>
            <person name="Grigoriev I.V."/>
            <person name="Rokhsar D.S."/>
        </authorList>
    </citation>
    <scope>NUCLEOTIDE SEQUENCE</scope>
    <source>
        <strain evidence="4">I ESC-2004</strain>
    </source>
</reference>
<dbReference type="AlphaFoldDB" id="R7V7Z1"/>
<keyword evidence="1" id="KW-0732">Signal</keyword>
<sequence>MTSQFSTLFLVVMEIRGLAYMHADDGIQAFAVCGSGKHFTLILVTGKRGLHSIDLISQIKHQVEPPAATELESADMIFSDLLEEGGGLLKPFESGEIILHVTKESLLGTLHDEVIDLLVFHHLYCILLIEANCLKFCSYQEQTGFITPQNKYDISYGETTGRLFLVYPESYPSLSSKIITEDNRIFSLGNSLFNQLFDYDANLLNLMMAVVLTENGCVYAVPVTINSVQVTPRLLYDLQQQACQIHLVNADTLAITGKQGKLLLISSGEQVAKYEEHQLPGDVSCSLVYKQHLLFTCGRELMWTDLSWLLRENAPSAEVEVHVVSCNFFNVQSMIIMNPIGWAEEKRACIMAATTRGCLQHLGILFSSQVLHPAASPSFVSSSSSILKDKVTSISQISEQEMKLEEVMKAQQNVISQLAIAGSLLCSQMVTVSSSVDITDYGWNKKYNVLVTVNNASPHVMSDGWCLVASLSPLNDSTQPGLQKSLAFGSLSSGCSATMAFEVDADFMIRFPLELAPLLNFNANTRFISDDLKNACLSIPFPKRMFQVFDFMHSVQGDGNTLLPSAHLLKHISSVITSKRSNQTSSSNDSDCTKPITISHQVTKSQLKSIFQKGCSEGDILQEIFKGNAAVKLDQSTCLQVANFYNQQSNITVQKTSGGFLLTNNSCHFDLLPQCSQALQHWVQKLGNKVTTKDVPLGEVKRILSKYEEISEQIEVHMDKSLEVHNVQSLYEAMRNIH</sequence>
<dbReference type="GO" id="GO:0005654">
    <property type="term" value="C:nucleoplasm"/>
    <property type="evidence" value="ECO:0007669"/>
    <property type="project" value="TreeGrafter"/>
</dbReference>
<dbReference type="GO" id="GO:0043240">
    <property type="term" value="C:Fanconi anaemia nuclear complex"/>
    <property type="evidence" value="ECO:0007669"/>
    <property type="project" value="InterPro"/>
</dbReference>
<accession>R7V7Z1</accession>
<dbReference type="STRING" id="283909.R7V7Z1"/>
<evidence type="ECO:0000313" key="4">
    <source>
        <dbReference type="Proteomes" id="UP000014760"/>
    </source>
</evidence>
<dbReference type="EnsemblMetazoa" id="CapteT211048">
    <property type="protein sequence ID" value="CapteP211048"/>
    <property type="gene ID" value="CapteG211048"/>
</dbReference>
<gene>
    <name evidence="2" type="ORF">CAPTEDRAFT_211048</name>
</gene>
<dbReference type="HOGENOM" id="CLU_376100_0_0_1"/>